<dbReference type="PROSITE" id="PS50293">
    <property type="entry name" value="TPR_REGION"/>
    <property type="match status" value="1"/>
</dbReference>
<dbReference type="Pfam" id="PF13424">
    <property type="entry name" value="TPR_12"/>
    <property type="match status" value="2"/>
</dbReference>
<keyword evidence="1" id="KW-0802">TPR repeat</keyword>
<proteinExistence type="predicted"/>
<dbReference type="InterPro" id="IPR019734">
    <property type="entry name" value="TPR_rpt"/>
</dbReference>
<organism evidence="3 4">
    <name type="scientific">Hevea brasiliensis</name>
    <name type="common">Para rubber tree</name>
    <name type="synonym">Siphonia brasiliensis</name>
    <dbReference type="NCBI Taxonomy" id="3981"/>
    <lineage>
        <taxon>Eukaryota</taxon>
        <taxon>Viridiplantae</taxon>
        <taxon>Streptophyta</taxon>
        <taxon>Embryophyta</taxon>
        <taxon>Tracheophyta</taxon>
        <taxon>Spermatophyta</taxon>
        <taxon>Magnoliopsida</taxon>
        <taxon>eudicotyledons</taxon>
        <taxon>Gunneridae</taxon>
        <taxon>Pentapetalae</taxon>
        <taxon>rosids</taxon>
        <taxon>fabids</taxon>
        <taxon>Malpighiales</taxon>
        <taxon>Euphorbiaceae</taxon>
        <taxon>Crotonoideae</taxon>
        <taxon>Micrandreae</taxon>
        <taxon>Hevea</taxon>
    </lineage>
</organism>
<feature type="compositionally biased region" description="Basic and acidic residues" evidence="2">
    <location>
        <begin position="152"/>
        <end position="167"/>
    </location>
</feature>
<dbReference type="Proteomes" id="UP000467840">
    <property type="component" value="Chromosome 15"/>
</dbReference>
<evidence type="ECO:0000313" key="4">
    <source>
        <dbReference type="Proteomes" id="UP000467840"/>
    </source>
</evidence>
<feature type="region of interest" description="Disordered" evidence="2">
    <location>
        <begin position="1"/>
        <end position="55"/>
    </location>
</feature>
<comment type="caution">
    <text evidence="3">The sequence shown here is derived from an EMBL/GenBank/DDBJ whole genome shotgun (WGS) entry which is preliminary data.</text>
</comment>
<feature type="repeat" description="TPR" evidence="1">
    <location>
        <begin position="419"/>
        <end position="452"/>
    </location>
</feature>
<dbReference type="SUPFAM" id="SSF48452">
    <property type="entry name" value="TPR-like"/>
    <property type="match status" value="2"/>
</dbReference>
<dbReference type="Gene3D" id="1.25.40.10">
    <property type="entry name" value="Tetratricopeptide repeat domain"/>
    <property type="match status" value="2"/>
</dbReference>
<dbReference type="PANTHER" id="PTHR46284:SF5">
    <property type="entry name" value="PROTEIN KINESIN LIGHT CHAIN-RELATED 3"/>
    <property type="match status" value="1"/>
</dbReference>
<feature type="region of interest" description="Disordered" evidence="2">
    <location>
        <begin position="127"/>
        <end position="205"/>
    </location>
</feature>
<sequence length="533" mass="58185">MPGMVTDGINEEAVVDEMDGNSVPIKENAESNKSPRSKLSPQSPHNTGLDFPAGRVPVGEVAVDGTVHGVVDTSIEQLYENVCDMQSSDLSPSRHSFGSDGEESRIDLELRHLVGGEMREVEIMEEEEVDKPEHDNHSNSSSKKGGSSGRQKSSEKPPIDKRNDKNLKKANGVVKSAKKRRNSPLGGLKLKNEAEDSSESGLDNPDLGRFLLKQARDLISSGDNPQKALELALRAAKSFEICANGTPSLELVMSLHVVAAIYCSIGQYNKAIPVLEHSIEIPVIEEGQEHALAKFAGHMQLGDTYAMLGQLENSTKCYSTGLEVQKQVLGETDPRVGETCRYLAEAHVQALQFDEAQRLCEMALDIHIENGTPASLEEVADRRLMGLIRETKGDHEAALEHLVLASMAMVANDQESEVASVDCSIGDAYLSLSRYDEAVFAYQKALTAFKTTKGEHHPAVGSVFVRMADLYNKTGKLRECKSYCENALRIYEKPMPGIPPEEIASGLTDVSAIYESMNELEPAIKLLQKALKI</sequence>
<feature type="compositionally biased region" description="Low complexity" evidence="2">
    <location>
        <begin position="138"/>
        <end position="151"/>
    </location>
</feature>
<dbReference type="PROSITE" id="PS50005">
    <property type="entry name" value="TPR"/>
    <property type="match status" value="1"/>
</dbReference>
<gene>
    <name evidence="3" type="ORF">GH714_030019</name>
</gene>
<protein>
    <recommendedName>
        <fullName evidence="5">MalT-like TPR region domain-containing protein</fullName>
    </recommendedName>
</protein>
<name>A0A6A6MNV5_HEVBR</name>
<keyword evidence="4" id="KW-1185">Reference proteome</keyword>
<evidence type="ECO:0000313" key="3">
    <source>
        <dbReference type="EMBL" id="KAF2314687.1"/>
    </source>
</evidence>
<dbReference type="InterPro" id="IPR011990">
    <property type="entry name" value="TPR-like_helical_dom_sf"/>
</dbReference>
<dbReference type="AlphaFoldDB" id="A0A6A6MNV5"/>
<dbReference type="SMART" id="SM00028">
    <property type="entry name" value="TPR"/>
    <property type="match status" value="5"/>
</dbReference>
<accession>A0A6A6MNV5</accession>
<dbReference type="EMBL" id="JAAGAX010000005">
    <property type="protein sequence ID" value="KAF2314687.1"/>
    <property type="molecule type" value="Genomic_DNA"/>
</dbReference>
<evidence type="ECO:0008006" key="5">
    <source>
        <dbReference type="Google" id="ProtNLM"/>
    </source>
</evidence>
<reference evidence="3 4" key="1">
    <citation type="journal article" date="2020" name="Mol. Plant">
        <title>The Chromosome-Based Rubber Tree Genome Provides New Insights into Spurge Genome Evolution and Rubber Biosynthesis.</title>
        <authorList>
            <person name="Liu J."/>
            <person name="Shi C."/>
            <person name="Shi C.C."/>
            <person name="Li W."/>
            <person name="Zhang Q.J."/>
            <person name="Zhang Y."/>
            <person name="Li K."/>
            <person name="Lu H.F."/>
            <person name="Shi C."/>
            <person name="Zhu S.T."/>
            <person name="Xiao Z.Y."/>
            <person name="Nan H."/>
            <person name="Yue Y."/>
            <person name="Zhu X.G."/>
            <person name="Wu Y."/>
            <person name="Hong X.N."/>
            <person name="Fan G.Y."/>
            <person name="Tong Y."/>
            <person name="Zhang D."/>
            <person name="Mao C.L."/>
            <person name="Liu Y.L."/>
            <person name="Hao S.J."/>
            <person name="Liu W.Q."/>
            <person name="Lv M.Q."/>
            <person name="Zhang H.B."/>
            <person name="Liu Y."/>
            <person name="Hu-Tang G.R."/>
            <person name="Wang J.P."/>
            <person name="Wang J.H."/>
            <person name="Sun Y.H."/>
            <person name="Ni S.B."/>
            <person name="Chen W.B."/>
            <person name="Zhang X.C."/>
            <person name="Jiao Y.N."/>
            <person name="Eichler E.E."/>
            <person name="Li G.H."/>
            <person name="Liu X."/>
            <person name="Gao L.Z."/>
        </authorList>
    </citation>
    <scope>NUCLEOTIDE SEQUENCE [LARGE SCALE GENOMIC DNA]</scope>
    <source>
        <strain evidence="4">cv. GT1</strain>
        <tissue evidence="3">Leaf</tissue>
    </source>
</reference>
<evidence type="ECO:0000256" key="2">
    <source>
        <dbReference type="SAM" id="MobiDB-lite"/>
    </source>
</evidence>
<feature type="compositionally biased region" description="Acidic residues" evidence="2">
    <location>
        <begin position="9"/>
        <end position="19"/>
    </location>
</feature>
<dbReference type="PANTHER" id="PTHR46284">
    <property type="entry name" value="PROTEIN KINESIN LIGHT CHAIN-RELATED 3"/>
    <property type="match status" value="1"/>
</dbReference>
<evidence type="ECO:0000256" key="1">
    <source>
        <dbReference type="PROSITE-ProRule" id="PRU00339"/>
    </source>
</evidence>
<feature type="compositionally biased region" description="Polar residues" evidence="2">
    <location>
        <begin position="31"/>
        <end position="46"/>
    </location>
</feature>